<dbReference type="PANTHER" id="PTHR39652:SF1">
    <property type="entry name" value="UPF0201 PROTEIN TK1335"/>
    <property type="match status" value="1"/>
</dbReference>
<protein>
    <recommendedName>
        <fullName evidence="1">UPF0201 protein GC250_11110</fullName>
    </recommendedName>
</protein>
<evidence type="ECO:0000313" key="2">
    <source>
        <dbReference type="EMBL" id="MUN29967.1"/>
    </source>
</evidence>
<evidence type="ECO:0000256" key="1">
    <source>
        <dbReference type="HAMAP-Rule" id="MF_01112"/>
    </source>
</evidence>
<proteinExistence type="inferred from homology"/>
<reference evidence="2 3" key="1">
    <citation type="submission" date="2019-10" db="EMBL/GenBank/DDBJ databases">
        <title>Sequencing and Assembly of Multiple Reported Metal-Biooxidizing Members of the Extremely Thermoacidophilic Archaeal Family Sulfolobaceae.</title>
        <authorList>
            <person name="Counts J.A."/>
            <person name="Kelly R.M."/>
        </authorList>
    </citation>
    <scope>NUCLEOTIDE SEQUENCE [LARGE SCALE GENOMIC DNA]</scope>
    <source>
        <strain evidence="2 3">DSM 6482</strain>
    </source>
</reference>
<accession>A0A6A9QL08</accession>
<gene>
    <name evidence="2" type="ORF">GC250_11110</name>
</gene>
<dbReference type="Pfam" id="PF01877">
    <property type="entry name" value="RNA_binding"/>
    <property type="match status" value="1"/>
</dbReference>
<dbReference type="Gene3D" id="3.30.1440.10">
    <property type="match status" value="1"/>
</dbReference>
<dbReference type="RefSeq" id="WP_156017700.1">
    <property type="nucleotide sequence ID" value="NZ_WGGD01000005.1"/>
</dbReference>
<dbReference type="InterPro" id="IPR022803">
    <property type="entry name" value="Ribosomal_uL5_dom_sf"/>
</dbReference>
<comment type="similarity">
    <text evidence="1">Belongs to the UPF0201 family.</text>
</comment>
<sequence>MDKVMVVAEVRPSEDKEKVINAVSNFFTYEKIREDSLDLSLVLRFESDTLKSLMKVHKALREEKILDASRKYLLRGLEGDKITFMIHKQAAAVRVLTFVDTEDESPLGPIKFFIKSEKARDIIDWLAPKTSHGKPLWENPMP</sequence>
<dbReference type="Proteomes" id="UP000470772">
    <property type="component" value="Unassembled WGS sequence"/>
</dbReference>
<dbReference type="InterPro" id="IPR002739">
    <property type="entry name" value="PAB1135-like"/>
</dbReference>
<comment type="caution">
    <text evidence="2">The sequence shown here is derived from an EMBL/GenBank/DDBJ whole genome shotgun (WGS) entry which is preliminary data.</text>
</comment>
<dbReference type="AlphaFoldDB" id="A0A6A9QL08"/>
<dbReference type="PANTHER" id="PTHR39652">
    <property type="entry name" value="UPF0201 PROTEIN TK1335"/>
    <property type="match status" value="1"/>
</dbReference>
<organism evidence="2 3">
    <name type="scientific">Sulfuracidifex metallicus DSM 6482 = JCM 9184</name>
    <dbReference type="NCBI Taxonomy" id="523847"/>
    <lineage>
        <taxon>Archaea</taxon>
        <taxon>Thermoproteota</taxon>
        <taxon>Thermoprotei</taxon>
        <taxon>Sulfolobales</taxon>
        <taxon>Sulfolobaceae</taxon>
        <taxon>Sulfuracidifex</taxon>
    </lineage>
</organism>
<keyword evidence="3" id="KW-1185">Reference proteome</keyword>
<name>A0A6A9QL08_SULME</name>
<dbReference type="NCBIfam" id="NF001687">
    <property type="entry name" value="PRK00447.1"/>
    <property type="match status" value="1"/>
</dbReference>
<evidence type="ECO:0000313" key="3">
    <source>
        <dbReference type="Proteomes" id="UP000470772"/>
    </source>
</evidence>
<dbReference type="HAMAP" id="MF_01112">
    <property type="entry name" value="UPF0201"/>
    <property type="match status" value="1"/>
</dbReference>
<dbReference type="SUPFAM" id="SSF55282">
    <property type="entry name" value="RL5-like"/>
    <property type="match status" value="1"/>
</dbReference>
<dbReference type="EMBL" id="WGGD01000005">
    <property type="protein sequence ID" value="MUN29967.1"/>
    <property type="molecule type" value="Genomic_DNA"/>
</dbReference>